<evidence type="ECO:0000256" key="2">
    <source>
        <dbReference type="SAM" id="SignalP"/>
    </source>
</evidence>
<sequence>MKRLFASLFLALFVTACETPTFSALDEQSPEWRLVFQDEFSGRGRPDPDKWISKEYNRRPNRNGPDGWWDADNVYLNGLGQLVIRTSVIDNRNPDEDSDPYDYASAMVSTEGKFEQAFGRFEVRAKLPRSAGWWSAFWLFSRSVHNVDGSGRDGTEVDIMETFGWTDKVNHALHWDSYEEDHQWSVFASMRPGIRQGWHTFTLEWFPDKYIFYVDGDETWRTSAGGVSQVPLWVKLSGEVDTTDGAANKWWANVPDPATFPDKFIVDWVRVYEHVPPEE</sequence>
<feature type="chain" id="PRO_5001577230" evidence="2">
    <location>
        <begin position="17"/>
        <end position="279"/>
    </location>
</feature>
<dbReference type="PROSITE" id="PS51257">
    <property type="entry name" value="PROKAR_LIPOPROTEIN"/>
    <property type="match status" value="1"/>
</dbReference>
<dbReference type="InterPro" id="IPR000757">
    <property type="entry name" value="Beta-glucanase-like"/>
</dbReference>
<evidence type="ECO:0000313" key="4">
    <source>
        <dbReference type="EMBL" id="KCZ88453.1"/>
    </source>
</evidence>
<evidence type="ECO:0000313" key="5">
    <source>
        <dbReference type="Proteomes" id="UP000024816"/>
    </source>
</evidence>
<dbReference type="OrthoDB" id="9809583at2"/>
<dbReference type="PROSITE" id="PS51762">
    <property type="entry name" value="GH16_2"/>
    <property type="match status" value="1"/>
</dbReference>
<dbReference type="SUPFAM" id="SSF49899">
    <property type="entry name" value="Concanavalin A-like lectins/glucanases"/>
    <property type="match status" value="1"/>
</dbReference>
<dbReference type="STRING" id="1280952.HJA_08799"/>
<protein>
    <submittedName>
        <fullName evidence="4">Laminarinase</fullName>
    </submittedName>
</protein>
<organism evidence="4 5">
    <name type="scientific">Hyphomonas jannaschiana VP2</name>
    <dbReference type="NCBI Taxonomy" id="1280952"/>
    <lineage>
        <taxon>Bacteria</taxon>
        <taxon>Pseudomonadati</taxon>
        <taxon>Pseudomonadota</taxon>
        <taxon>Alphaproteobacteria</taxon>
        <taxon>Hyphomonadales</taxon>
        <taxon>Hyphomonadaceae</taxon>
        <taxon>Hyphomonas</taxon>
    </lineage>
</organism>
<name>A0A059FD38_9PROT</name>
<dbReference type="RefSeq" id="WP_035581147.1">
    <property type="nucleotide sequence ID" value="NZ_ARYJ01000005.1"/>
</dbReference>
<comment type="caution">
    <text evidence="4">The sequence shown here is derived from an EMBL/GenBank/DDBJ whole genome shotgun (WGS) entry which is preliminary data.</text>
</comment>
<gene>
    <name evidence="4" type="ORF">HJA_08799</name>
</gene>
<feature type="domain" description="GH16" evidence="3">
    <location>
        <begin position="20"/>
        <end position="277"/>
    </location>
</feature>
<dbReference type="AlphaFoldDB" id="A0A059FD38"/>
<accession>A0A059FD38</accession>
<reference evidence="4 5" key="1">
    <citation type="journal article" date="2014" name="Antonie Van Leeuwenhoek">
        <title>Hyphomonas beringensis sp. nov. and Hyphomonas chukchiensis sp. nov., isolated from surface seawater of the Bering Sea and Chukchi Sea.</title>
        <authorList>
            <person name="Li C."/>
            <person name="Lai Q."/>
            <person name="Li G."/>
            <person name="Dong C."/>
            <person name="Wang J."/>
            <person name="Liao Y."/>
            <person name="Shao Z."/>
        </authorList>
    </citation>
    <scope>NUCLEOTIDE SEQUENCE [LARGE SCALE GENOMIC DNA]</scope>
    <source>
        <strain evidence="4 5">VP2</strain>
    </source>
</reference>
<dbReference type="CDD" id="cd08023">
    <property type="entry name" value="GH16_laminarinase_like"/>
    <property type="match status" value="1"/>
</dbReference>
<dbReference type="Pfam" id="PF00722">
    <property type="entry name" value="Glyco_hydro_16"/>
    <property type="match status" value="1"/>
</dbReference>
<feature type="signal peptide" evidence="2">
    <location>
        <begin position="1"/>
        <end position="16"/>
    </location>
</feature>
<dbReference type="PANTHER" id="PTHR10963">
    <property type="entry name" value="GLYCOSYL HYDROLASE-RELATED"/>
    <property type="match status" value="1"/>
</dbReference>
<comment type="similarity">
    <text evidence="1">Belongs to the glycosyl hydrolase 16 family.</text>
</comment>
<evidence type="ECO:0000256" key="1">
    <source>
        <dbReference type="ARBA" id="ARBA00006865"/>
    </source>
</evidence>
<dbReference type="GO" id="GO:0005975">
    <property type="term" value="P:carbohydrate metabolic process"/>
    <property type="evidence" value="ECO:0007669"/>
    <property type="project" value="InterPro"/>
</dbReference>
<dbReference type="Gene3D" id="2.60.120.200">
    <property type="match status" value="1"/>
</dbReference>
<dbReference type="EMBL" id="ARYJ01000005">
    <property type="protein sequence ID" value="KCZ88453.1"/>
    <property type="molecule type" value="Genomic_DNA"/>
</dbReference>
<dbReference type="eggNOG" id="COG2273">
    <property type="taxonomic scope" value="Bacteria"/>
</dbReference>
<dbReference type="InterPro" id="IPR050546">
    <property type="entry name" value="Glycosyl_Hydrlase_16"/>
</dbReference>
<dbReference type="PATRIC" id="fig|1280952.3.peg.1753"/>
<dbReference type="Proteomes" id="UP000024816">
    <property type="component" value="Unassembled WGS sequence"/>
</dbReference>
<proteinExistence type="inferred from homology"/>
<keyword evidence="2" id="KW-0732">Signal</keyword>
<dbReference type="InterPro" id="IPR013320">
    <property type="entry name" value="ConA-like_dom_sf"/>
</dbReference>
<dbReference type="GO" id="GO:0004553">
    <property type="term" value="F:hydrolase activity, hydrolyzing O-glycosyl compounds"/>
    <property type="evidence" value="ECO:0007669"/>
    <property type="project" value="InterPro"/>
</dbReference>
<evidence type="ECO:0000259" key="3">
    <source>
        <dbReference type="PROSITE" id="PS51762"/>
    </source>
</evidence>
<dbReference type="PANTHER" id="PTHR10963:SF60">
    <property type="entry name" value="GRAM-NEGATIVE BACTERIA-BINDING PROTEIN 1-RELATED"/>
    <property type="match status" value="1"/>
</dbReference>
<keyword evidence="5" id="KW-1185">Reference proteome</keyword>